<dbReference type="GO" id="GO:0000160">
    <property type="term" value="P:phosphorelay signal transduction system"/>
    <property type="evidence" value="ECO:0007669"/>
    <property type="project" value="InterPro"/>
</dbReference>
<keyword evidence="5" id="KW-1185">Reference proteome</keyword>
<organism evidence="4 5">
    <name type="scientific">Marinobacterium lacunae</name>
    <dbReference type="NCBI Taxonomy" id="1232683"/>
    <lineage>
        <taxon>Bacteria</taxon>
        <taxon>Pseudomonadati</taxon>
        <taxon>Pseudomonadota</taxon>
        <taxon>Gammaproteobacteria</taxon>
        <taxon>Oceanospirillales</taxon>
        <taxon>Oceanospirillaceae</taxon>
        <taxon>Marinobacterium</taxon>
    </lineage>
</organism>
<dbReference type="EMBL" id="JMQN01000048">
    <property type="protein sequence ID" value="KEA62440.1"/>
    <property type="molecule type" value="Genomic_DNA"/>
</dbReference>
<dbReference type="RefSeq" id="WP_036190679.1">
    <property type="nucleotide sequence ID" value="NZ_JMQN01000048.1"/>
</dbReference>
<dbReference type="Proteomes" id="UP000028252">
    <property type="component" value="Unassembled WGS sequence"/>
</dbReference>
<evidence type="ECO:0000256" key="1">
    <source>
        <dbReference type="ARBA" id="ARBA00022553"/>
    </source>
</evidence>
<dbReference type="GO" id="GO:0016301">
    <property type="term" value="F:kinase activity"/>
    <property type="evidence" value="ECO:0007669"/>
    <property type="project" value="UniProtKB-KW"/>
</dbReference>
<dbReference type="AlphaFoldDB" id="A0A081FV85"/>
<dbReference type="InterPro" id="IPR001789">
    <property type="entry name" value="Sig_transdc_resp-reg_receiver"/>
</dbReference>
<keyword evidence="4" id="KW-0808">Transferase</keyword>
<keyword evidence="1 2" id="KW-0597">Phosphoprotein</keyword>
<dbReference type="PANTHER" id="PTHR44591:SF3">
    <property type="entry name" value="RESPONSE REGULATORY DOMAIN-CONTAINING PROTEIN"/>
    <property type="match status" value="1"/>
</dbReference>
<feature type="domain" description="Response regulatory" evidence="3">
    <location>
        <begin position="258"/>
        <end position="373"/>
    </location>
</feature>
<dbReference type="InterPro" id="IPR050595">
    <property type="entry name" value="Bact_response_regulator"/>
</dbReference>
<comment type="caution">
    <text evidence="4">The sequence shown here is derived from an EMBL/GenBank/DDBJ whole genome shotgun (WGS) entry which is preliminary data.</text>
</comment>
<dbReference type="InterPro" id="IPR011006">
    <property type="entry name" value="CheY-like_superfamily"/>
</dbReference>
<gene>
    <name evidence="4" type="ORF">ADIMK_3331</name>
</gene>
<accession>A0A081FV85</accession>
<dbReference type="PANTHER" id="PTHR44591">
    <property type="entry name" value="STRESS RESPONSE REGULATOR PROTEIN 1"/>
    <property type="match status" value="1"/>
</dbReference>
<dbReference type="CDD" id="cd00156">
    <property type="entry name" value="REC"/>
    <property type="match status" value="1"/>
</dbReference>
<name>A0A081FV85_9GAMM</name>
<evidence type="ECO:0000256" key="2">
    <source>
        <dbReference type="PROSITE-ProRule" id="PRU00169"/>
    </source>
</evidence>
<evidence type="ECO:0000313" key="5">
    <source>
        <dbReference type="Proteomes" id="UP000028252"/>
    </source>
</evidence>
<reference evidence="4 5" key="1">
    <citation type="submission" date="2014-04" db="EMBL/GenBank/DDBJ databases">
        <title>Marinobacterium kochiensis sp. nov., isolated from sediment sample collected from Kochi backwaters in Kerala, India.</title>
        <authorList>
            <person name="Singh A."/>
            <person name="Pinnaka A.K."/>
        </authorList>
    </citation>
    <scope>NUCLEOTIDE SEQUENCE [LARGE SCALE GENOMIC DNA]</scope>
    <source>
        <strain evidence="4 5">AK27</strain>
    </source>
</reference>
<dbReference type="STRING" id="1232683.ADIMK_3331"/>
<dbReference type="eggNOG" id="COG3706">
    <property type="taxonomic scope" value="Bacteria"/>
</dbReference>
<dbReference type="SUPFAM" id="SSF52172">
    <property type="entry name" value="CheY-like"/>
    <property type="match status" value="1"/>
</dbReference>
<sequence length="373" mass="41540">MPASSSFSVVLLVESRQKHEQLVEILSKSCRDFTIISNVEELIRRAHTKPINALIFGLATIEQSEVAYFRLLKTDPDIEQYIGSTLLLCDRNEVKQAFQLCRKGLFNDYYIVHPLYDPYHLLLRFKQLKALQDDGHMGSVKPSSISAICDSLEQIAQTDSRVSGINAEMLQRLSDTIQLAMSTLANAVEQQVSSGQGVSASELISQHSNDLVHKPIHSHVSEAVSRVKEVTAEMADMAIDQRVSIGREYSDIPPRGKRVVVVEDNAASMQEVTAILEKNGCETFCFSYGSDFAREVDSLSADIVLLDLTLPDMPAFHLIEKIKKSPSLSNAKLFVMAQAGDREKVELVLGMGVNEVIIKPIDDQIMAFKLKHY</sequence>
<dbReference type="Gene3D" id="3.40.50.2300">
    <property type="match status" value="1"/>
</dbReference>
<evidence type="ECO:0000313" key="4">
    <source>
        <dbReference type="EMBL" id="KEA62440.1"/>
    </source>
</evidence>
<evidence type="ECO:0000259" key="3">
    <source>
        <dbReference type="PROSITE" id="PS50110"/>
    </source>
</evidence>
<dbReference type="PATRIC" id="fig|1232683.4.peg.3277"/>
<feature type="modified residue" description="4-aspartylphosphate" evidence="2">
    <location>
        <position position="307"/>
    </location>
</feature>
<protein>
    <submittedName>
        <fullName evidence="4">Sensory box histidine kinase/response regulator</fullName>
    </submittedName>
</protein>
<dbReference type="SMART" id="SM00448">
    <property type="entry name" value="REC"/>
    <property type="match status" value="1"/>
</dbReference>
<proteinExistence type="predicted"/>
<dbReference type="Pfam" id="PF00072">
    <property type="entry name" value="Response_reg"/>
    <property type="match status" value="1"/>
</dbReference>
<keyword evidence="4" id="KW-0418">Kinase</keyword>
<dbReference type="PROSITE" id="PS50110">
    <property type="entry name" value="RESPONSE_REGULATORY"/>
    <property type="match status" value="1"/>
</dbReference>